<sequence length="97" mass="10916">MLRENQTSPFRNAIPANTSSLGAYSAHGNRVLGEPAHGECKTVLITKTSWGFRFPVPKYLRISTSAFQIRAISQEQEGIDAFVNRLHVLRRYKVAEI</sequence>
<protein>
    <submittedName>
        <fullName evidence="1">Uncharacterized protein</fullName>
    </submittedName>
</protein>
<dbReference type="EMBL" id="LSYS01003057">
    <property type="protein sequence ID" value="OPJ84047.1"/>
    <property type="molecule type" value="Genomic_DNA"/>
</dbReference>
<proteinExistence type="predicted"/>
<gene>
    <name evidence="1" type="ORF">AV530_015560</name>
</gene>
<organism evidence="1 2">
    <name type="scientific">Patagioenas fasciata monilis</name>
    <dbReference type="NCBI Taxonomy" id="372326"/>
    <lineage>
        <taxon>Eukaryota</taxon>
        <taxon>Metazoa</taxon>
        <taxon>Chordata</taxon>
        <taxon>Craniata</taxon>
        <taxon>Vertebrata</taxon>
        <taxon>Euteleostomi</taxon>
        <taxon>Archelosauria</taxon>
        <taxon>Archosauria</taxon>
        <taxon>Dinosauria</taxon>
        <taxon>Saurischia</taxon>
        <taxon>Theropoda</taxon>
        <taxon>Coelurosauria</taxon>
        <taxon>Aves</taxon>
        <taxon>Neognathae</taxon>
        <taxon>Neoaves</taxon>
        <taxon>Columbimorphae</taxon>
        <taxon>Columbiformes</taxon>
        <taxon>Columbidae</taxon>
        <taxon>Patagioenas</taxon>
    </lineage>
</organism>
<name>A0A1V4KJP2_PATFA</name>
<keyword evidence="2" id="KW-1185">Reference proteome</keyword>
<dbReference type="AlphaFoldDB" id="A0A1V4KJP2"/>
<evidence type="ECO:0000313" key="2">
    <source>
        <dbReference type="Proteomes" id="UP000190648"/>
    </source>
</evidence>
<evidence type="ECO:0000313" key="1">
    <source>
        <dbReference type="EMBL" id="OPJ84047.1"/>
    </source>
</evidence>
<accession>A0A1V4KJP2</accession>
<comment type="caution">
    <text evidence="1">The sequence shown here is derived from an EMBL/GenBank/DDBJ whole genome shotgun (WGS) entry which is preliminary data.</text>
</comment>
<reference evidence="1 2" key="1">
    <citation type="submission" date="2016-02" db="EMBL/GenBank/DDBJ databases">
        <title>Band-tailed pigeon sequencing and assembly.</title>
        <authorList>
            <person name="Soares A.E."/>
            <person name="Novak B.J."/>
            <person name="Rice E.S."/>
            <person name="O'Connell B."/>
            <person name="Chang D."/>
            <person name="Weber S."/>
            <person name="Shapiro B."/>
        </authorList>
    </citation>
    <scope>NUCLEOTIDE SEQUENCE [LARGE SCALE GENOMIC DNA]</scope>
    <source>
        <strain evidence="1">BTP2013</strain>
        <tissue evidence="1">Blood</tissue>
    </source>
</reference>
<dbReference type="Proteomes" id="UP000190648">
    <property type="component" value="Unassembled WGS sequence"/>
</dbReference>